<evidence type="ECO:0000256" key="7">
    <source>
        <dbReference type="RuleBase" id="RU369079"/>
    </source>
</evidence>
<evidence type="ECO:0000256" key="2">
    <source>
        <dbReference type="ARBA" id="ARBA00022475"/>
    </source>
</evidence>
<keyword evidence="7" id="KW-0813">Transport</keyword>
<comment type="subcellular location">
    <subcellularLocation>
        <location evidence="1 7">Cell inner membrane</location>
        <topology evidence="1 7">Multi-pass membrane protein</topology>
    </subcellularLocation>
</comment>
<feature type="transmembrane region" description="Helical" evidence="8">
    <location>
        <begin position="71"/>
        <end position="94"/>
    </location>
</feature>
<evidence type="ECO:0000313" key="10">
    <source>
        <dbReference type="EMBL" id="MDL0434099.1"/>
    </source>
</evidence>
<keyword evidence="6 8" id="KW-0472">Membrane</keyword>
<evidence type="ECO:0000256" key="8">
    <source>
        <dbReference type="SAM" id="Phobius"/>
    </source>
</evidence>
<evidence type="ECO:0000256" key="1">
    <source>
        <dbReference type="ARBA" id="ARBA00004429"/>
    </source>
</evidence>
<keyword evidence="3 7" id="KW-0997">Cell inner membrane</keyword>
<dbReference type="Proteomes" id="UP001227964">
    <property type="component" value="Unassembled WGS sequence"/>
</dbReference>
<evidence type="ECO:0000259" key="9">
    <source>
        <dbReference type="Pfam" id="PF06808"/>
    </source>
</evidence>
<dbReference type="PANTHER" id="PTHR33362:SF2">
    <property type="entry name" value="TRAP TRANSPORTER LARGE PERMEASE PROTEIN"/>
    <property type="match status" value="1"/>
</dbReference>
<dbReference type="Pfam" id="PF06808">
    <property type="entry name" value="DctM"/>
    <property type="match status" value="1"/>
</dbReference>
<keyword evidence="4 8" id="KW-0812">Transmembrane</keyword>
<dbReference type="PANTHER" id="PTHR33362">
    <property type="entry name" value="SIALIC ACID TRAP TRANSPORTER PERMEASE PROTEIN SIAT-RELATED"/>
    <property type="match status" value="1"/>
</dbReference>
<protein>
    <submittedName>
        <fullName evidence="10">TRAP transporter large permease subunit</fullName>
    </submittedName>
</protein>
<evidence type="ECO:0000313" key="11">
    <source>
        <dbReference type="Proteomes" id="UP001227964"/>
    </source>
</evidence>
<name>A0ABT7ILV9_9GAMM</name>
<organism evidence="10 11">
    <name type="scientific">Marinobacter azerbaijanicus</name>
    <dbReference type="NCBI Taxonomy" id="3050455"/>
    <lineage>
        <taxon>Bacteria</taxon>
        <taxon>Pseudomonadati</taxon>
        <taxon>Pseudomonadota</taxon>
        <taxon>Gammaproteobacteria</taxon>
        <taxon>Pseudomonadales</taxon>
        <taxon>Marinobacteraceae</taxon>
        <taxon>Marinobacter</taxon>
    </lineage>
</organism>
<keyword evidence="11" id="KW-1185">Reference proteome</keyword>
<dbReference type="EMBL" id="JASSVS010000053">
    <property type="protein sequence ID" value="MDL0434099.1"/>
    <property type="molecule type" value="Genomic_DNA"/>
</dbReference>
<accession>A0ABT7ILV9</accession>
<proteinExistence type="predicted"/>
<comment type="caution">
    <text evidence="10">The sequence shown here is derived from an EMBL/GenBank/DDBJ whole genome shotgun (WGS) entry which is preliminary data.</text>
</comment>
<comment type="function">
    <text evidence="7">Part of the tripartite ATP-independent periplasmic (TRAP) transport system.</text>
</comment>
<reference evidence="10 11" key="1">
    <citation type="submission" date="2023-06" db="EMBL/GenBank/DDBJ databases">
        <title>Marinobacter azerbaijanicus a moderately halophilic, isolated from Urmia Lake in Azerbaijan region of Iran.</title>
        <authorList>
            <person name="Sanchez-Porro C."/>
            <person name="Aghdam E.M."/>
            <person name="Saheb S.M."/>
            <person name="Tarhriz V."/>
            <person name="Kazemi E."/>
            <person name="Ammozegar M.A."/>
            <person name="Ventosa A."/>
            <person name="Hejazi M.S."/>
        </authorList>
    </citation>
    <scope>NUCLEOTIDE SEQUENCE [LARGE SCALE GENOMIC DNA]</scope>
    <source>
        <strain evidence="10 11">TBZ242</strain>
    </source>
</reference>
<keyword evidence="5 8" id="KW-1133">Transmembrane helix</keyword>
<feature type="domain" description="TRAP C4-dicarboxylate transport system permease DctM subunit" evidence="9">
    <location>
        <begin position="1"/>
        <end position="90"/>
    </location>
</feature>
<evidence type="ECO:0000256" key="6">
    <source>
        <dbReference type="ARBA" id="ARBA00023136"/>
    </source>
</evidence>
<feature type="transmembrane region" description="Helical" evidence="8">
    <location>
        <begin position="29"/>
        <end position="59"/>
    </location>
</feature>
<sequence length="103" mass="10886">GFVMDLTPAMVIMAPMLTPIVTSVGVDPVYFGVLMSFILGIGLLTPPVGTCLYVGCGVGRVSMEQLVRAMLPYYAALLVVLLVLIAFPGIVTWLPDMAAVRGN</sequence>
<gene>
    <name evidence="10" type="ORF">QPM17_23490</name>
</gene>
<dbReference type="InterPro" id="IPR010656">
    <property type="entry name" value="DctM"/>
</dbReference>
<keyword evidence="2" id="KW-1003">Cell membrane</keyword>
<evidence type="ECO:0000256" key="5">
    <source>
        <dbReference type="ARBA" id="ARBA00022989"/>
    </source>
</evidence>
<dbReference type="RefSeq" id="WP_285394165.1">
    <property type="nucleotide sequence ID" value="NZ_JASSVS010000053.1"/>
</dbReference>
<evidence type="ECO:0000256" key="4">
    <source>
        <dbReference type="ARBA" id="ARBA00022692"/>
    </source>
</evidence>
<dbReference type="InterPro" id="IPR004681">
    <property type="entry name" value="TRAP_DctM"/>
</dbReference>
<feature type="non-terminal residue" evidence="10">
    <location>
        <position position="1"/>
    </location>
</feature>
<evidence type="ECO:0000256" key="3">
    <source>
        <dbReference type="ARBA" id="ARBA00022519"/>
    </source>
</evidence>